<dbReference type="AlphaFoldDB" id="A0AAD6T6J8"/>
<dbReference type="PANTHER" id="PTHR33050:SF7">
    <property type="entry name" value="RIBONUCLEASE H"/>
    <property type="match status" value="1"/>
</dbReference>
<gene>
    <name evidence="1" type="ORF">C8F04DRAFT_948861</name>
</gene>
<dbReference type="PANTHER" id="PTHR33050">
    <property type="entry name" value="REVERSE TRANSCRIPTASE DOMAIN-CONTAINING PROTEIN"/>
    <property type="match status" value="1"/>
</dbReference>
<protein>
    <submittedName>
        <fullName evidence="1">Uncharacterized protein</fullName>
    </submittedName>
</protein>
<dbReference type="EMBL" id="JARJCM010000023">
    <property type="protein sequence ID" value="KAJ7040082.1"/>
    <property type="molecule type" value="Genomic_DNA"/>
</dbReference>
<reference evidence="1" key="1">
    <citation type="submission" date="2023-03" db="EMBL/GenBank/DDBJ databases">
        <title>Massive genome expansion in bonnet fungi (Mycena s.s.) driven by repeated elements and novel gene families across ecological guilds.</title>
        <authorList>
            <consortium name="Lawrence Berkeley National Laboratory"/>
            <person name="Harder C.B."/>
            <person name="Miyauchi S."/>
            <person name="Viragh M."/>
            <person name="Kuo A."/>
            <person name="Thoen E."/>
            <person name="Andreopoulos B."/>
            <person name="Lu D."/>
            <person name="Skrede I."/>
            <person name="Drula E."/>
            <person name="Henrissat B."/>
            <person name="Morin E."/>
            <person name="Kohler A."/>
            <person name="Barry K."/>
            <person name="LaButti K."/>
            <person name="Morin E."/>
            <person name="Salamov A."/>
            <person name="Lipzen A."/>
            <person name="Mereny Z."/>
            <person name="Hegedus B."/>
            <person name="Baldrian P."/>
            <person name="Stursova M."/>
            <person name="Weitz H."/>
            <person name="Taylor A."/>
            <person name="Grigoriev I.V."/>
            <person name="Nagy L.G."/>
            <person name="Martin F."/>
            <person name="Kauserud H."/>
        </authorList>
    </citation>
    <scope>NUCLEOTIDE SEQUENCE</scope>
    <source>
        <strain evidence="1">CBHHK200</strain>
    </source>
</reference>
<comment type="caution">
    <text evidence="1">The sequence shown here is derived from an EMBL/GenBank/DDBJ whole genome shotgun (WGS) entry which is preliminary data.</text>
</comment>
<evidence type="ECO:0000313" key="1">
    <source>
        <dbReference type="EMBL" id="KAJ7040082.1"/>
    </source>
</evidence>
<sequence>MGLVGWIANNKLDIDSNVYADDTFGAGLASESEYYSPYDEFFPAEQAQTLDLWDSICLNHEREKQLNGAILVVVGIEVDSDAMTFTMPESKRAELLAGVLDFCHVPPGGRRHPLKVFQRLGGWVNWSFNVYPLLKPALCHVYEKMKGKSNGDAAIFVNRGVVRDLEWFANHVKNSTGVHLLESLDWEPADADVVAFCDASLKGLGFYIPAADIAFQSLPPSSGPSDRIFYYEAFCVCWCLHQIAALVRDSGKIKVRKITIWTDSSNTYDIFNTLRAKPLYNEILKSAVDVLIANEFKLRVQLLPGKKNVVADALSRWRNDLALASHPNLEIYDSCVLPNIPLPPRDTLGAEEK</sequence>
<proteinExistence type="predicted"/>
<organism evidence="1 2">
    <name type="scientific">Mycena alexandri</name>
    <dbReference type="NCBI Taxonomy" id="1745969"/>
    <lineage>
        <taxon>Eukaryota</taxon>
        <taxon>Fungi</taxon>
        <taxon>Dikarya</taxon>
        <taxon>Basidiomycota</taxon>
        <taxon>Agaricomycotina</taxon>
        <taxon>Agaricomycetes</taxon>
        <taxon>Agaricomycetidae</taxon>
        <taxon>Agaricales</taxon>
        <taxon>Marasmiineae</taxon>
        <taxon>Mycenaceae</taxon>
        <taxon>Mycena</taxon>
    </lineage>
</organism>
<accession>A0AAD6T6J8</accession>
<evidence type="ECO:0000313" key="2">
    <source>
        <dbReference type="Proteomes" id="UP001218188"/>
    </source>
</evidence>
<dbReference type="Proteomes" id="UP001218188">
    <property type="component" value="Unassembled WGS sequence"/>
</dbReference>
<keyword evidence="2" id="KW-1185">Reference proteome</keyword>
<dbReference type="InterPro" id="IPR052055">
    <property type="entry name" value="Hepadnavirus_pol/RT"/>
</dbReference>
<name>A0AAD6T6J8_9AGAR</name>